<organism evidence="2 3">
    <name type="scientific">Cajanus cajan</name>
    <name type="common">Pigeon pea</name>
    <name type="synonym">Cajanus indicus</name>
    <dbReference type="NCBI Taxonomy" id="3821"/>
    <lineage>
        <taxon>Eukaryota</taxon>
        <taxon>Viridiplantae</taxon>
        <taxon>Streptophyta</taxon>
        <taxon>Embryophyta</taxon>
        <taxon>Tracheophyta</taxon>
        <taxon>Spermatophyta</taxon>
        <taxon>Magnoliopsida</taxon>
        <taxon>eudicotyledons</taxon>
        <taxon>Gunneridae</taxon>
        <taxon>Pentapetalae</taxon>
        <taxon>rosids</taxon>
        <taxon>fabids</taxon>
        <taxon>Fabales</taxon>
        <taxon>Fabaceae</taxon>
        <taxon>Papilionoideae</taxon>
        <taxon>50 kb inversion clade</taxon>
        <taxon>NPAAA clade</taxon>
        <taxon>indigoferoid/millettioid clade</taxon>
        <taxon>Phaseoleae</taxon>
        <taxon>Cajanus</taxon>
    </lineage>
</organism>
<keyword evidence="3" id="KW-1185">Reference proteome</keyword>
<dbReference type="SUPFAM" id="SSF56672">
    <property type="entry name" value="DNA/RNA polymerases"/>
    <property type="match status" value="1"/>
</dbReference>
<proteinExistence type="predicted"/>
<evidence type="ECO:0000313" key="3">
    <source>
        <dbReference type="Proteomes" id="UP000075243"/>
    </source>
</evidence>
<dbReference type="InterPro" id="IPR043502">
    <property type="entry name" value="DNA/RNA_pol_sf"/>
</dbReference>
<evidence type="ECO:0000313" key="2">
    <source>
        <dbReference type="EMBL" id="KYP72506.1"/>
    </source>
</evidence>
<dbReference type="STRING" id="3821.A0A151TZL5"/>
<reference evidence="2 3" key="1">
    <citation type="journal article" date="2012" name="Nat. Biotechnol.">
        <title>Draft genome sequence of pigeonpea (Cajanus cajan), an orphan legume crop of resource-poor farmers.</title>
        <authorList>
            <person name="Varshney R.K."/>
            <person name="Chen W."/>
            <person name="Li Y."/>
            <person name="Bharti A.K."/>
            <person name="Saxena R.K."/>
            <person name="Schlueter J.A."/>
            <person name="Donoghue M.T."/>
            <person name="Azam S."/>
            <person name="Fan G."/>
            <person name="Whaley A.M."/>
            <person name="Farmer A.D."/>
            <person name="Sheridan J."/>
            <person name="Iwata A."/>
            <person name="Tuteja R."/>
            <person name="Penmetsa R.V."/>
            <person name="Wu W."/>
            <person name="Upadhyaya H.D."/>
            <person name="Yang S.P."/>
            <person name="Shah T."/>
            <person name="Saxena K.B."/>
            <person name="Michael T."/>
            <person name="McCombie W.R."/>
            <person name="Yang B."/>
            <person name="Zhang G."/>
            <person name="Yang H."/>
            <person name="Wang J."/>
            <person name="Spillane C."/>
            <person name="Cook D.R."/>
            <person name="May G.D."/>
            <person name="Xu X."/>
            <person name="Jackson S.A."/>
        </authorList>
    </citation>
    <scope>NUCLEOTIDE SEQUENCE [LARGE SCALE GENOMIC DNA]</scope>
    <source>
        <strain evidence="3">cv. Asha</strain>
    </source>
</reference>
<dbReference type="EMBL" id="CM003604">
    <property type="protein sequence ID" value="KYP72506.1"/>
    <property type="molecule type" value="Genomic_DNA"/>
</dbReference>
<dbReference type="Proteomes" id="UP000075243">
    <property type="component" value="Chromosome 2"/>
</dbReference>
<sequence length="213" mass="24572">MKGDIIRFITEFHSYGKLPKGTNSTFITDNPQHLGEYRPISLVGCMYKILSKILANRLKKVLPNAIDDRQSAFLEGRNLLNSVLVVNKALDEAKRKKKETIFVKVDFEKAYDSVNWNYLLYMLNRLGFHKRWVSWISKCLLTSHVFVLVNGSPTEELKMHRGFRQGGPLSPFLYTVVVKGLIGMMREATEKKSFQWSEGRKGSSRHHFSTICR</sequence>
<feature type="domain" description="Reverse transcriptase" evidence="1">
    <location>
        <begin position="11"/>
        <end position="213"/>
    </location>
</feature>
<dbReference type="InterPro" id="IPR000477">
    <property type="entry name" value="RT_dom"/>
</dbReference>
<dbReference type="Gramene" id="C.cajan_04974.t">
    <property type="protein sequence ID" value="C.cajan_04974.t"/>
    <property type="gene ID" value="C.cajan_04974"/>
</dbReference>
<dbReference type="AlphaFoldDB" id="A0A151TZL5"/>
<protein>
    <submittedName>
        <fullName evidence="2">Transposon TX1 uncharacterized</fullName>
    </submittedName>
</protein>
<gene>
    <name evidence="2" type="ORF">KK1_005096</name>
</gene>
<name>A0A151TZL5_CAJCA</name>
<dbReference type="Pfam" id="PF00078">
    <property type="entry name" value="RVT_1"/>
    <property type="match status" value="1"/>
</dbReference>
<evidence type="ECO:0000259" key="1">
    <source>
        <dbReference type="PROSITE" id="PS50878"/>
    </source>
</evidence>
<accession>A0A151TZL5</accession>
<dbReference type="PROSITE" id="PS50878">
    <property type="entry name" value="RT_POL"/>
    <property type="match status" value="1"/>
</dbReference>
<dbReference type="CDD" id="cd01650">
    <property type="entry name" value="RT_nLTR_like"/>
    <property type="match status" value="1"/>
</dbReference>
<dbReference type="PANTHER" id="PTHR19446">
    <property type="entry name" value="REVERSE TRANSCRIPTASES"/>
    <property type="match status" value="1"/>
</dbReference>